<sequence length="438" mass="48649">MSTTIPTPSLVSLATEILRAATTLEDELKIQNLPAPDLSSHGRQDYLDILTNPTAMSARSALIEASRNMLLLARGPIETLRSTVLVDRTGIMVLRVIYCLKIAEHVPLSGSISMASLAAKLDVHPTPLARILRFAYTMRVFHQPVDQPDTVAHTALSAAISTFDPYLWIQLSETTKTHAASFNFPRALKEWPASPLTLTDPQGRDFWRIIQEDDPDGRGMERFSAAMRTYMQTSHGSSNTYLVDGFDWAGLGSGTVVDVGGGNGHGSVAVARNFPQLKVLVQDLPKNEQPAAETIQNAKLEEGRVAFQAHDFFTTQPKELQPTAYLLSRVLHDWSDEDGVRILKHLVPAMKKDGARLIVVERLLPDQPGEIPLHHEAQLRSLDLLMFTFYGGGCERSRQQWENLFRAADPGLKVVNVRSWQESVGSELSMMEVRYMLN</sequence>
<name>A0AA40BVA3_9PEZI</name>
<comment type="caution">
    <text evidence="6">The sequence shown here is derived from an EMBL/GenBank/DDBJ whole genome shotgun (WGS) entry which is preliminary data.</text>
</comment>
<dbReference type="SUPFAM" id="SSF46785">
    <property type="entry name" value="Winged helix' DNA-binding domain"/>
    <property type="match status" value="1"/>
</dbReference>
<dbReference type="InterPro" id="IPR036388">
    <property type="entry name" value="WH-like_DNA-bd_sf"/>
</dbReference>
<evidence type="ECO:0000256" key="1">
    <source>
        <dbReference type="ARBA" id="ARBA00022603"/>
    </source>
</evidence>
<gene>
    <name evidence="6" type="ORF">B0T17DRAFT_540317</name>
</gene>
<feature type="domain" description="O-methyltransferase C-terminal" evidence="4">
    <location>
        <begin position="222"/>
        <end position="408"/>
    </location>
</feature>
<keyword evidence="2" id="KW-0808">Transferase</keyword>
<dbReference type="GO" id="GO:0032259">
    <property type="term" value="P:methylation"/>
    <property type="evidence" value="ECO:0007669"/>
    <property type="project" value="UniProtKB-KW"/>
</dbReference>
<proteinExistence type="predicted"/>
<evidence type="ECO:0000256" key="3">
    <source>
        <dbReference type="ARBA" id="ARBA00022691"/>
    </source>
</evidence>
<dbReference type="GO" id="GO:0008171">
    <property type="term" value="F:O-methyltransferase activity"/>
    <property type="evidence" value="ECO:0007669"/>
    <property type="project" value="InterPro"/>
</dbReference>
<feature type="domain" description="O-methyltransferase dimerisation" evidence="5">
    <location>
        <begin position="92"/>
        <end position="158"/>
    </location>
</feature>
<dbReference type="InterPro" id="IPR029063">
    <property type="entry name" value="SAM-dependent_MTases_sf"/>
</dbReference>
<dbReference type="EMBL" id="JAULSR010000007">
    <property type="protein sequence ID" value="KAK0614842.1"/>
    <property type="molecule type" value="Genomic_DNA"/>
</dbReference>
<dbReference type="InterPro" id="IPR016461">
    <property type="entry name" value="COMT-like"/>
</dbReference>
<dbReference type="InterPro" id="IPR036390">
    <property type="entry name" value="WH_DNA-bd_sf"/>
</dbReference>
<dbReference type="Pfam" id="PF00891">
    <property type="entry name" value="Methyltransf_2"/>
    <property type="match status" value="1"/>
</dbReference>
<evidence type="ECO:0000313" key="7">
    <source>
        <dbReference type="Proteomes" id="UP001174934"/>
    </source>
</evidence>
<evidence type="ECO:0000259" key="4">
    <source>
        <dbReference type="Pfam" id="PF00891"/>
    </source>
</evidence>
<accession>A0AA40BVA3</accession>
<dbReference type="PROSITE" id="PS51683">
    <property type="entry name" value="SAM_OMT_II"/>
    <property type="match status" value="1"/>
</dbReference>
<evidence type="ECO:0000259" key="5">
    <source>
        <dbReference type="Pfam" id="PF08100"/>
    </source>
</evidence>
<dbReference type="InterPro" id="IPR001077">
    <property type="entry name" value="COMT_C"/>
</dbReference>
<dbReference type="SUPFAM" id="SSF53335">
    <property type="entry name" value="S-adenosyl-L-methionine-dependent methyltransferases"/>
    <property type="match status" value="1"/>
</dbReference>
<organism evidence="6 7">
    <name type="scientific">Bombardia bombarda</name>
    <dbReference type="NCBI Taxonomy" id="252184"/>
    <lineage>
        <taxon>Eukaryota</taxon>
        <taxon>Fungi</taxon>
        <taxon>Dikarya</taxon>
        <taxon>Ascomycota</taxon>
        <taxon>Pezizomycotina</taxon>
        <taxon>Sordariomycetes</taxon>
        <taxon>Sordariomycetidae</taxon>
        <taxon>Sordariales</taxon>
        <taxon>Lasiosphaeriaceae</taxon>
        <taxon>Bombardia</taxon>
    </lineage>
</organism>
<evidence type="ECO:0000313" key="6">
    <source>
        <dbReference type="EMBL" id="KAK0614842.1"/>
    </source>
</evidence>
<keyword evidence="7" id="KW-1185">Reference proteome</keyword>
<dbReference type="AlphaFoldDB" id="A0AA40BVA3"/>
<reference evidence="6" key="1">
    <citation type="submission" date="2023-06" db="EMBL/GenBank/DDBJ databases">
        <title>Genome-scale phylogeny and comparative genomics of the fungal order Sordariales.</title>
        <authorList>
            <consortium name="Lawrence Berkeley National Laboratory"/>
            <person name="Hensen N."/>
            <person name="Bonometti L."/>
            <person name="Westerberg I."/>
            <person name="Brannstrom I.O."/>
            <person name="Guillou S."/>
            <person name="Cros-Aarteil S."/>
            <person name="Calhoun S."/>
            <person name="Haridas S."/>
            <person name="Kuo A."/>
            <person name="Mondo S."/>
            <person name="Pangilinan J."/>
            <person name="Riley R."/>
            <person name="LaButti K."/>
            <person name="Andreopoulos B."/>
            <person name="Lipzen A."/>
            <person name="Chen C."/>
            <person name="Yanf M."/>
            <person name="Daum C."/>
            <person name="Ng V."/>
            <person name="Clum A."/>
            <person name="Steindorff A."/>
            <person name="Ohm R."/>
            <person name="Martin F."/>
            <person name="Silar P."/>
            <person name="Natvig D."/>
            <person name="Lalanne C."/>
            <person name="Gautier V."/>
            <person name="Ament-velasquez S.L."/>
            <person name="Kruys A."/>
            <person name="Hutchinson M.I."/>
            <person name="Powell A.J."/>
            <person name="Barry K."/>
            <person name="Miller A.N."/>
            <person name="Grigoriev I.V."/>
            <person name="Debuchy R."/>
            <person name="Gladieux P."/>
            <person name="Thoren M.H."/>
            <person name="Johannesson H."/>
        </authorList>
    </citation>
    <scope>NUCLEOTIDE SEQUENCE</scope>
    <source>
        <strain evidence="6">SMH3391-2</strain>
    </source>
</reference>
<dbReference type="PANTHER" id="PTHR43712">
    <property type="entry name" value="PUTATIVE (AFU_ORTHOLOGUE AFUA_4G14580)-RELATED"/>
    <property type="match status" value="1"/>
</dbReference>
<dbReference type="Gene3D" id="1.10.10.10">
    <property type="entry name" value="Winged helix-like DNA-binding domain superfamily/Winged helix DNA-binding domain"/>
    <property type="match status" value="1"/>
</dbReference>
<protein>
    <submittedName>
        <fullName evidence="6">O-methyltransferase-domain-containing protein</fullName>
    </submittedName>
</protein>
<dbReference type="PANTHER" id="PTHR43712:SF16">
    <property type="entry name" value="O-METHYLTRANSFERASE ELCB"/>
    <property type="match status" value="1"/>
</dbReference>
<dbReference type="Proteomes" id="UP001174934">
    <property type="component" value="Unassembled WGS sequence"/>
</dbReference>
<dbReference type="InterPro" id="IPR012967">
    <property type="entry name" value="COMT_dimerisation"/>
</dbReference>
<dbReference type="Pfam" id="PF08100">
    <property type="entry name" value="Dimerisation"/>
    <property type="match status" value="1"/>
</dbReference>
<keyword evidence="3" id="KW-0949">S-adenosyl-L-methionine</keyword>
<dbReference type="Gene3D" id="3.40.50.150">
    <property type="entry name" value="Vaccinia Virus protein VP39"/>
    <property type="match status" value="1"/>
</dbReference>
<keyword evidence="1" id="KW-0489">Methyltransferase</keyword>
<evidence type="ECO:0000256" key="2">
    <source>
        <dbReference type="ARBA" id="ARBA00022679"/>
    </source>
</evidence>